<dbReference type="STRING" id="474960.SAMN05216180_1952"/>
<dbReference type="AlphaFoldDB" id="A0A1H8BJV8"/>
<reference evidence="2 3" key="1">
    <citation type="submission" date="2016-10" db="EMBL/GenBank/DDBJ databases">
        <authorList>
            <person name="de Groot N.N."/>
        </authorList>
    </citation>
    <scope>NUCLEOTIDE SEQUENCE [LARGE SCALE GENOMIC DNA]</scope>
    <source>
        <strain evidence="2 3">CGMCC 1.5070</strain>
    </source>
</reference>
<dbReference type="EMBL" id="FOCG01000001">
    <property type="protein sequence ID" value="SEM83181.1"/>
    <property type="molecule type" value="Genomic_DNA"/>
</dbReference>
<dbReference type="InterPro" id="IPR011059">
    <property type="entry name" value="Metal-dep_hydrolase_composite"/>
</dbReference>
<dbReference type="CDD" id="cd01298">
    <property type="entry name" value="ATZ_TRZ_like"/>
    <property type="match status" value="1"/>
</dbReference>
<dbReference type="RefSeq" id="WP_092753997.1">
    <property type="nucleotide sequence ID" value="NZ_FOCG01000001.1"/>
</dbReference>
<accession>A0A1H8BJV8</accession>
<dbReference type="SUPFAM" id="SSF51556">
    <property type="entry name" value="Metallo-dependent hydrolases"/>
    <property type="match status" value="1"/>
</dbReference>
<evidence type="ECO:0000313" key="2">
    <source>
        <dbReference type="EMBL" id="SEM83181.1"/>
    </source>
</evidence>
<proteinExistence type="predicted"/>
<organism evidence="2 3">
    <name type="scientific">Hydrogenoanaerobacterium saccharovorans</name>
    <dbReference type="NCBI Taxonomy" id="474960"/>
    <lineage>
        <taxon>Bacteria</taxon>
        <taxon>Bacillati</taxon>
        <taxon>Bacillota</taxon>
        <taxon>Clostridia</taxon>
        <taxon>Eubacteriales</taxon>
        <taxon>Oscillospiraceae</taxon>
        <taxon>Hydrogenoanaerobacterium</taxon>
    </lineage>
</organism>
<dbReference type="PANTHER" id="PTHR43794:SF5">
    <property type="entry name" value="CHLOROHYDROLASE FAMILY PROTEIN"/>
    <property type="match status" value="1"/>
</dbReference>
<gene>
    <name evidence="2" type="ORF">SAMN05216180_1952</name>
</gene>
<dbReference type="OrthoDB" id="9807210at2"/>
<name>A0A1H8BJV8_9FIRM</name>
<dbReference type="SUPFAM" id="SSF51338">
    <property type="entry name" value="Composite domain of metallo-dependent hydrolases"/>
    <property type="match status" value="1"/>
</dbReference>
<dbReference type="GO" id="GO:0016810">
    <property type="term" value="F:hydrolase activity, acting on carbon-nitrogen (but not peptide) bonds"/>
    <property type="evidence" value="ECO:0007669"/>
    <property type="project" value="InterPro"/>
</dbReference>
<feature type="domain" description="Amidohydrolase-related" evidence="1">
    <location>
        <begin position="55"/>
        <end position="406"/>
    </location>
</feature>
<dbReference type="InterPro" id="IPR006680">
    <property type="entry name" value="Amidohydro-rel"/>
</dbReference>
<sequence>MKNNIIIRRCDLADISNMSITSCDIRIEDGIITEIGSNLVPKGEEILNAKGMLCIPAFTDAHTHLVQSLQKGCLDDLCITDWLIKMLSTQHRLTEEEWYYGVLIGLLQGLRFGVTTFNEMTYFSYIDAVVQAYKDSDLRVTFGLGATDIAENQSTLTTSVEDALQQAEIIYHKYHNTNHGLLRTSVAPQGLPACTKELMQGLKSFAKQKGLVFHTHLAEGKKETEWVKHQTGYGEGEALYRYGILDAKTMLAHSIWLEDYELDLIAESGATVVHCPSTNMKISDGIPPIYKMLERKVNVAFGCDGEASSSNRDMIREARCGAYLQKVVSGKAQVMPVSTCYQMMTANSARALGYDDLGKTRVGYRADILLLDMHDISLLNKDCRLSNIIYAGTGLQVDTVLCNGKVLLKNKCFTCFDAEKIMAKGEQIVTGIYKRL</sequence>
<dbReference type="Pfam" id="PF01979">
    <property type="entry name" value="Amidohydro_1"/>
    <property type="match status" value="1"/>
</dbReference>
<protein>
    <submittedName>
        <fullName evidence="2">5-methylthioadenosine/S-adenosylhomocysteine deaminase</fullName>
    </submittedName>
</protein>
<dbReference type="PANTHER" id="PTHR43794">
    <property type="entry name" value="AMINOHYDROLASE SSNA-RELATED"/>
    <property type="match status" value="1"/>
</dbReference>
<evidence type="ECO:0000259" key="1">
    <source>
        <dbReference type="Pfam" id="PF01979"/>
    </source>
</evidence>
<dbReference type="InterPro" id="IPR032466">
    <property type="entry name" value="Metal_Hydrolase"/>
</dbReference>
<dbReference type="Gene3D" id="2.30.40.10">
    <property type="entry name" value="Urease, subunit C, domain 1"/>
    <property type="match status" value="1"/>
</dbReference>
<dbReference type="InterPro" id="IPR050287">
    <property type="entry name" value="MTA/SAH_deaminase"/>
</dbReference>
<dbReference type="Proteomes" id="UP000199158">
    <property type="component" value="Unassembled WGS sequence"/>
</dbReference>
<evidence type="ECO:0000313" key="3">
    <source>
        <dbReference type="Proteomes" id="UP000199158"/>
    </source>
</evidence>
<dbReference type="Gene3D" id="3.20.20.140">
    <property type="entry name" value="Metal-dependent hydrolases"/>
    <property type="match status" value="1"/>
</dbReference>
<keyword evidence="3" id="KW-1185">Reference proteome</keyword>